<name>A0ABM9Y242_YERBE</name>
<protein>
    <submittedName>
        <fullName evidence="1">Uncharacterized protein</fullName>
    </submittedName>
</protein>
<evidence type="ECO:0000313" key="1">
    <source>
        <dbReference type="EMBL" id="EEQ07753.1"/>
    </source>
</evidence>
<gene>
    <name evidence="1" type="ORF">yberc0001_33200</name>
</gene>
<comment type="caution">
    <text evidence="1">The sequence shown here is derived from an EMBL/GenBank/DDBJ whole genome shotgun (WGS) entry which is preliminary data.</text>
</comment>
<dbReference type="Proteomes" id="UP000010319">
    <property type="component" value="Unassembled WGS sequence"/>
</dbReference>
<sequence length="39" mass="4293">MEINPQNHIELLQVIKAIYKKTLKNGGLLAILVSTDSDA</sequence>
<accession>A0ABM9Y242</accession>
<organism evidence="1 2">
    <name type="scientific">Yersinia bercovieri ATCC 43970</name>
    <dbReference type="NCBI Taxonomy" id="349968"/>
    <lineage>
        <taxon>Bacteria</taxon>
        <taxon>Pseudomonadati</taxon>
        <taxon>Pseudomonadota</taxon>
        <taxon>Gammaproteobacteria</taxon>
        <taxon>Enterobacterales</taxon>
        <taxon>Yersiniaceae</taxon>
        <taxon>Yersinia</taxon>
    </lineage>
</organism>
<dbReference type="EMBL" id="AALC02000008">
    <property type="protein sequence ID" value="EEQ07753.1"/>
    <property type="molecule type" value="Genomic_DNA"/>
</dbReference>
<keyword evidence="2" id="KW-1185">Reference proteome</keyword>
<reference evidence="1" key="1">
    <citation type="submission" date="2008-12" db="EMBL/GenBank/DDBJ databases">
        <title>Annotation of the Yersinia bercovieri ATCC 43970 genome.</title>
        <authorList>
            <person name="Read T.D."/>
            <person name="Akmal A."/>
            <person name="Bishop-Lilly K."/>
            <person name="Chen P.E."/>
            <person name="Cook C."/>
            <person name="Kiley M.P."/>
            <person name="Lentz S."/>
            <person name="Mateczun A."/>
            <person name="Nagarajan N."/>
            <person name="Nolan N."/>
            <person name="Osborne B.I."/>
            <person name="Pop M."/>
            <person name="Sozhamannan S."/>
            <person name="Stewart A.C."/>
            <person name="Sulakvelidze A."/>
            <person name="Thomason B."/>
            <person name="Willner K."/>
            <person name="Zwick M.E."/>
        </authorList>
    </citation>
    <scope>NUCLEOTIDE SEQUENCE [LARGE SCALE GENOMIC DNA]</scope>
    <source>
        <strain evidence="1">ATCC 43970</strain>
    </source>
</reference>
<evidence type="ECO:0000313" key="2">
    <source>
        <dbReference type="Proteomes" id="UP000010319"/>
    </source>
</evidence>
<proteinExistence type="predicted"/>